<dbReference type="RefSeq" id="WP_093783962.1">
    <property type="nucleotide sequence ID" value="NZ_FNIE01000004.1"/>
</dbReference>
<name>A0A1H0BFV3_9ACTN</name>
<sequence>MTRFVVLGGSGKVGRRLVAALAEYGHEGVAASRGSSVRFDWQDTSTWEPALAGAKGVFVVGPGSARDWSGALTGFLGTAATAGVEHAVLLSARGVEFLPGGAVDLAERALAAGPVPWTVLRPAHFAQNFTEAMFAPVDGLVTAPVGTGAEPFVDVLDVAEVAARVLSATSFTGEHLALSGPTALTFAEAAAVLSSASGRRIRFVPQSPADHEAALRAAGTPEGYIRWRMAMLDGIRSGADAYLSDGVARVLSRPPTSFDSWAAREVPTAPWAGE</sequence>
<dbReference type="PANTHER" id="PTHR43162">
    <property type="match status" value="1"/>
</dbReference>
<dbReference type="Gene3D" id="3.90.25.10">
    <property type="entry name" value="UDP-galactose 4-epimerase, domain 1"/>
    <property type="match status" value="1"/>
</dbReference>
<dbReference type="OrthoDB" id="3250520at2"/>
<evidence type="ECO:0000313" key="3">
    <source>
        <dbReference type="Proteomes" id="UP000199341"/>
    </source>
</evidence>
<dbReference type="InterPro" id="IPR016040">
    <property type="entry name" value="NAD(P)-bd_dom"/>
</dbReference>
<proteinExistence type="predicted"/>
<protein>
    <submittedName>
        <fullName evidence="2">Uncharacterized conserved protein YbjT, contains NAD(P)-binding and DUF2867 domains</fullName>
    </submittedName>
</protein>
<gene>
    <name evidence="2" type="ORF">SAMN05216259_104171</name>
</gene>
<dbReference type="EMBL" id="FNIE01000004">
    <property type="protein sequence ID" value="SDN44506.1"/>
    <property type="molecule type" value="Genomic_DNA"/>
</dbReference>
<dbReference type="Pfam" id="PF13460">
    <property type="entry name" value="NAD_binding_10"/>
    <property type="match status" value="1"/>
</dbReference>
<dbReference type="Proteomes" id="UP000199341">
    <property type="component" value="Unassembled WGS sequence"/>
</dbReference>
<feature type="domain" description="NAD(P)-binding" evidence="1">
    <location>
        <begin position="8"/>
        <end position="167"/>
    </location>
</feature>
<dbReference type="Gene3D" id="3.40.50.720">
    <property type="entry name" value="NAD(P)-binding Rossmann-like Domain"/>
    <property type="match status" value="1"/>
</dbReference>
<keyword evidence="3" id="KW-1185">Reference proteome</keyword>
<reference evidence="2 3" key="1">
    <citation type="submission" date="2016-10" db="EMBL/GenBank/DDBJ databases">
        <authorList>
            <person name="de Groot N.N."/>
        </authorList>
    </citation>
    <scope>NUCLEOTIDE SEQUENCE [LARGE SCALE GENOMIC DNA]</scope>
    <source>
        <strain evidence="2 3">CGMCC 4.2022</strain>
    </source>
</reference>
<dbReference type="InterPro" id="IPR036291">
    <property type="entry name" value="NAD(P)-bd_dom_sf"/>
</dbReference>
<dbReference type="SUPFAM" id="SSF51735">
    <property type="entry name" value="NAD(P)-binding Rossmann-fold domains"/>
    <property type="match status" value="1"/>
</dbReference>
<accession>A0A1H0BFV3</accession>
<dbReference type="PANTHER" id="PTHR43162:SF1">
    <property type="entry name" value="PRESTALK A DIFFERENTIATION PROTEIN A"/>
    <property type="match status" value="1"/>
</dbReference>
<organism evidence="2 3">
    <name type="scientific">Actinacidiphila guanduensis</name>
    <dbReference type="NCBI Taxonomy" id="310781"/>
    <lineage>
        <taxon>Bacteria</taxon>
        <taxon>Bacillati</taxon>
        <taxon>Actinomycetota</taxon>
        <taxon>Actinomycetes</taxon>
        <taxon>Kitasatosporales</taxon>
        <taxon>Streptomycetaceae</taxon>
        <taxon>Actinacidiphila</taxon>
    </lineage>
</organism>
<evidence type="ECO:0000259" key="1">
    <source>
        <dbReference type="Pfam" id="PF13460"/>
    </source>
</evidence>
<dbReference type="STRING" id="310781.SAMN05216259_104171"/>
<evidence type="ECO:0000313" key="2">
    <source>
        <dbReference type="EMBL" id="SDN44506.1"/>
    </source>
</evidence>
<dbReference type="InterPro" id="IPR051604">
    <property type="entry name" value="Ergot_Alk_Oxidoreductase"/>
</dbReference>
<dbReference type="AlphaFoldDB" id="A0A1H0BFV3"/>